<sequence length="64" mass="6954">MAFLLNSGSRTAANRAENALQVGRFSRGHLNRLRTVRGHPRTARGQAEDGGDQGEREQYAASGE</sequence>
<reference evidence="3" key="1">
    <citation type="submission" date="2018-04" db="EMBL/GenBank/DDBJ databases">
        <authorList>
            <person name="Cornet L."/>
        </authorList>
    </citation>
    <scope>NUCLEOTIDE SEQUENCE [LARGE SCALE GENOMIC DNA]</scope>
</reference>
<evidence type="ECO:0000313" key="3">
    <source>
        <dbReference type="Proteomes" id="UP000249794"/>
    </source>
</evidence>
<evidence type="ECO:0000313" key="2">
    <source>
        <dbReference type="EMBL" id="PZO47160.1"/>
    </source>
</evidence>
<feature type="compositionally biased region" description="Basic residues" evidence="1">
    <location>
        <begin position="31"/>
        <end position="42"/>
    </location>
</feature>
<dbReference type="AlphaFoldDB" id="A0A2W4WRJ7"/>
<protein>
    <submittedName>
        <fullName evidence="2">Uncharacterized protein</fullName>
    </submittedName>
</protein>
<name>A0A2W4WRJ7_9CYAN</name>
<reference evidence="2 3" key="2">
    <citation type="submission" date="2018-06" db="EMBL/GenBank/DDBJ databases">
        <title>Metagenomic assembly of (sub)arctic Cyanobacteria and their associated microbiome from non-axenic cultures.</title>
        <authorList>
            <person name="Baurain D."/>
        </authorList>
    </citation>
    <scope>NUCLEOTIDE SEQUENCE [LARGE SCALE GENOMIC DNA]</scope>
    <source>
        <strain evidence="2">ULC027bin1</strain>
    </source>
</reference>
<accession>A0A2W4WRJ7</accession>
<feature type="region of interest" description="Disordered" evidence="1">
    <location>
        <begin position="31"/>
        <end position="64"/>
    </location>
</feature>
<proteinExistence type="predicted"/>
<dbReference type="Proteomes" id="UP000249794">
    <property type="component" value="Unassembled WGS sequence"/>
</dbReference>
<dbReference type="EMBL" id="QBMP01000283">
    <property type="protein sequence ID" value="PZO47160.1"/>
    <property type="molecule type" value="Genomic_DNA"/>
</dbReference>
<gene>
    <name evidence="2" type="ORF">DCF15_19370</name>
</gene>
<evidence type="ECO:0000256" key="1">
    <source>
        <dbReference type="SAM" id="MobiDB-lite"/>
    </source>
</evidence>
<comment type="caution">
    <text evidence="2">The sequence shown here is derived from an EMBL/GenBank/DDBJ whole genome shotgun (WGS) entry which is preliminary data.</text>
</comment>
<organism evidence="2 3">
    <name type="scientific">Phormidesmis priestleyi</name>
    <dbReference type="NCBI Taxonomy" id="268141"/>
    <lineage>
        <taxon>Bacteria</taxon>
        <taxon>Bacillati</taxon>
        <taxon>Cyanobacteriota</taxon>
        <taxon>Cyanophyceae</taxon>
        <taxon>Leptolyngbyales</taxon>
        <taxon>Leptolyngbyaceae</taxon>
        <taxon>Phormidesmis</taxon>
    </lineage>
</organism>